<organism evidence="1 2">
    <name type="scientific">Candidatus Bealeia paramacronuclearis</name>
    <dbReference type="NCBI Taxonomy" id="1921001"/>
    <lineage>
        <taxon>Bacteria</taxon>
        <taxon>Pseudomonadati</taxon>
        <taxon>Pseudomonadota</taxon>
        <taxon>Alphaproteobacteria</taxon>
        <taxon>Holosporales</taxon>
        <taxon>Holosporaceae</taxon>
        <taxon>Candidatus Bealeia</taxon>
    </lineage>
</organism>
<evidence type="ECO:0000313" key="1">
    <source>
        <dbReference type="EMBL" id="WVX65881.1"/>
    </source>
</evidence>
<keyword evidence="2" id="KW-1185">Reference proteome</keyword>
<protein>
    <submittedName>
        <fullName evidence="1">Uncharacterized protein</fullName>
    </submittedName>
</protein>
<dbReference type="RefSeq" id="WP_331256450.1">
    <property type="nucleotide sequence ID" value="NZ_CP133270.1"/>
</dbReference>
<dbReference type="EMBL" id="CP133270">
    <property type="protein sequence ID" value="WVX65881.1"/>
    <property type="molecule type" value="Genomic_DNA"/>
</dbReference>
<name>A0ABZ2C2K0_9PROT</name>
<proteinExistence type="predicted"/>
<dbReference type="Proteomes" id="UP001330434">
    <property type="component" value="Chromosome"/>
</dbReference>
<gene>
    <name evidence="1" type="ORF">Bealeia1_00047</name>
</gene>
<accession>A0ABZ2C2K0</accession>
<reference evidence="1 2" key="1">
    <citation type="journal article" date="2024" name="Environ. Microbiol.">
        <title>Novel evolutionary insights on the interactions of the Holosporales (Alphaproteobacteria) with eukaryotic hosts from comparative genomics.</title>
        <authorList>
            <person name="Giovannini M."/>
            <person name="Petroni G."/>
            <person name="Castelli M."/>
        </authorList>
    </citation>
    <scope>NUCLEOTIDE SEQUENCE [LARGE SCALE GENOMIC DNA]</scope>
    <source>
        <strain evidence="1 2">US_Bl 15I1</strain>
    </source>
</reference>
<sequence length="75" mass="8442">MESTTITLDPWDAAIILKKDGTYETSFPHVTESQLPENVIIGAALAFALQNKQLCEAIRENFEKQCLSKFVKKRA</sequence>
<evidence type="ECO:0000313" key="2">
    <source>
        <dbReference type="Proteomes" id="UP001330434"/>
    </source>
</evidence>